<dbReference type="Proteomes" id="UP000427166">
    <property type="component" value="Segment"/>
</dbReference>
<evidence type="ECO:0000313" key="1">
    <source>
        <dbReference type="EMBL" id="QGJ94168.1"/>
    </source>
</evidence>
<dbReference type="GeneID" id="80018889"/>
<keyword evidence="2" id="KW-1185">Reference proteome</keyword>
<accession>A0A649VPC0</accession>
<dbReference type="EMBL" id="MN586033">
    <property type="protein sequence ID" value="QGJ94168.1"/>
    <property type="molecule type" value="Genomic_DNA"/>
</dbReference>
<evidence type="ECO:0000313" key="2">
    <source>
        <dbReference type="Proteomes" id="UP000427166"/>
    </source>
</evidence>
<organism evidence="1 2">
    <name type="scientific">Corynebacterium phage EmiRose</name>
    <dbReference type="NCBI Taxonomy" id="2565372"/>
    <lineage>
        <taxon>Viruses</taxon>
        <taxon>Duplodnaviria</taxon>
        <taxon>Heunggongvirae</taxon>
        <taxon>Uroviricota</taxon>
        <taxon>Caudoviricetes</taxon>
        <taxon>Emirosevirus</taxon>
        <taxon>Emirosevirus emirose</taxon>
    </lineage>
</organism>
<name>A0A649VPC0_9CAUD</name>
<reference evidence="1 2" key="1">
    <citation type="submission" date="2019-10" db="EMBL/GenBank/DDBJ databases">
        <authorList>
            <person name="Davis E.R."/>
            <person name="Mohamed A."/>
            <person name="Ilzat A."/>
            <person name="Sivanathan V."/>
            <person name="Garlena R.A."/>
            <person name="Russell D.A."/>
            <person name="Pope W.H."/>
            <person name="Jacobs-Sera D."/>
            <person name="Hatfull G.F."/>
        </authorList>
    </citation>
    <scope>NUCLEOTIDE SEQUENCE [LARGE SCALE GENOMIC DNA]</scope>
</reference>
<sequence length="60" mass="7006">MTHTPRPRRLNNAELVRGLKDQRGKHGANADLWFELAAARIEELEEERFRIMAKEPHNGK</sequence>
<protein>
    <submittedName>
        <fullName evidence="1">Uncharacterized protein</fullName>
    </submittedName>
</protein>
<dbReference type="KEGG" id="vg:80018889"/>
<proteinExistence type="predicted"/>
<dbReference type="RefSeq" id="YP_010754303.1">
    <property type="nucleotide sequence ID" value="NC_073458.1"/>
</dbReference>
<gene>
    <name evidence="1" type="primary">36</name>
    <name evidence="1" type="ORF">SEA_EMIROSE_36</name>
</gene>